<dbReference type="Proteomes" id="UP000325684">
    <property type="component" value="Unassembled WGS sequence"/>
</dbReference>
<dbReference type="PRINTS" id="PR00313">
    <property type="entry name" value="CABNDNGRPT"/>
</dbReference>
<accession>A0A5N3P7F2</accession>
<dbReference type="Pfam" id="PF00353">
    <property type="entry name" value="HemolysinCabind"/>
    <property type="match status" value="8"/>
</dbReference>
<keyword evidence="5" id="KW-1185">Reference proteome</keyword>
<comment type="caution">
    <text evidence="4">The sequence shown here is derived from an EMBL/GenBank/DDBJ whole genome shotgun (WGS) entry which is preliminary data.</text>
</comment>
<comment type="subcellular location">
    <subcellularLocation>
        <location evidence="1">Secreted</location>
    </subcellularLocation>
</comment>
<evidence type="ECO:0000256" key="2">
    <source>
        <dbReference type="ARBA" id="ARBA00022525"/>
    </source>
</evidence>
<dbReference type="Gene3D" id="2.150.10.10">
    <property type="entry name" value="Serralysin-like metalloprotease, C-terminal"/>
    <property type="match status" value="5"/>
</dbReference>
<evidence type="ECO:0000256" key="3">
    <source>
        <dbReference type="SAM" id="MobiDB-lite"/>
    </source>
</evidence>
<sequence>MHLAPTMGAKMTFSIEQAMAAYFDNSGGGGVWYGGTGVSGGPVTGNPTGGSGTGSSYPPPGGAASSTPDEGAPEGELSNDLSPAYNPDHIDIYVLAPKLIDDSFIDRAGFWSFLTPYTDQLHHTLYGDLYNCPHIAIDPLSGYETYGEHFADGHVHELPLGAVDNNGDGYADDSPDQYPGNTTGNSTDVVISFSFRAYLGTESDDLLSGSGWLSGGAGNDSLTGGAESDMLSGGDGNDILVGGAGADHLNGGAGFDIAAYENATSGVSVSLIDGTELSGDRLLSIEGLSGSSYNDQLLGDSADNMLLGNGGNDLLDGGDGADVLHGGEGDDTLVGGNGDDRLIAGIGNNILRGGAGADALDGTGGWGVADYHTAQTAVTVNLDGSGNSGDEAAGDTFVNVNGVQGSVFADTLNGNANANWILADSGNDTVDGGAGNDTVYGGDGDDMLVGGAGDDYLIAGIGNNVLRGGAGADKLDGTGGWGIADYHTAQTAVTVNLDNSGSVGDEAAGDTFVNVHGVQGSVFSDTLNGNVNANWILADSGNDTVNGGAGDDTVYGGDGDDQLVGGAGNDHLVGGIGNNVLEGGAGADILDGTGGWGVADYRNSDAVTLRLDGSGSSGGQAAGDVFINVNGAFGSAFGDSISGNANANWIIACDGNDTVLGGAGNDSLWGAEANDSLNGGADDDLLLGGAGSDVLTGGSGRDLFVFDAALGNGNVDRITDFNAADDTIQLDRGIFSAFGATVKFSFGQVASGGTAEIICNGGDLYYDADGLGGGLAVKFATVTNPYALTAADFLLI</sequence>
<dbReference type="PROSITE" id="PS00330">
    <property type="entry name" value="HEMOLYSIN_CALCIUM"/>
    <property type="match status" value="3"/>
</dbReference>
<proteinExistence type="predicted"/>
<dbReference type="GO" id="GO:0005576">
    <property type="term" value="C:extracellular region"/>
    <property type="evidence" value="ECO:0007669"/>
    <property type="project" value="UniProtKB-SubCell"/>
</dbReference>
<organism evidence="4 5">
    <name type="scientific">Microvirga brassicacearum</name>
    <dbReference type="NCBI Taxonomy" id="2580413"/>
    <lineage>
        <taxon>Bacteria</taxon>
        <taxon>Pseudomonadati</taxon>
        <taxon>Pseudomonadota</taxon>
        <taxon>Alphaproteobacteria</taxon>
        <taxon>Hyphomicrobiales</taxon>
        <taxon>Methylobacteriaceae</taxon>
        <taxon>Microvirga</taxon>
    </lineage>
</organism>
<dbReference type="InterPro" id="IPR018511">
    <property type="entry name" value="Hemolysin-typ_Ca-bd_CS"/>
</dbReference>
<feature type="region of interest" description="Disordered" evidence="3">
    <location>
        <begin position="42"/>
        <end position="82"/>
    </location>
</feature>
<dbReference type="AlphaFoldDB" id="A0A5N3P7F2"/>
<dbReference type="EMBL" id="VCMV01000031">
    <property type="protein sequence ID" value="KAB0265646.1"/>
    <property type="molecule type" value="Genomic_DNA"/>
</dbReference>
<feature type="compositionally biased region" description="Gly residues" evidence="3">
    <location>
        <begin position="42"/>
        <end position="53"/>
    </location>
</feature>
<name>A0A5N3P7F2_9HYPH</name>
<dbReference type="SUPFAM" id="SSF51120">
    <property type="entry name" value="beta-Roll"/>
    <property type="match status" value="4"/>
</dbReference>
<evidence type="ECO:0000313" key="5">
    <source>
        <dbReference type="Proteomes" id="UP000325684"/>
    </source>
</evidence>
<dbReference type="PANTHER" id="PTHR38340">
    <property type="entry name" value="S-LAYER PROTEIN"/>
    <property type="match status" value="1"/>
</dbReference>
<dbReference type="InterPro" id="IPR050557">
    <property type="entry name" value="RTX_toxin/Mannuronan_C5-epim"/>
</dbReference>
<dbReference type="PANTHER" id="PTHR38340:SF1">
    <property type="entry name" value="S-LAYER PROTEIN"/>
    <property type="match status" value="1"/>
</dbReference>
<gene>
    <name evidence="4" type="ORF">FEZ63_17530</name>
</gene>
<dbReference type="InterPro" id="IPR011049">
    <property type="entry name" value="Serralysin-like_metalloprot_C"/>
</dbReference>
<protein>
    <submittedName>
        <fullName evidence="4">Calcium-binding protein</fullName>
    </submittedName>
</protein>
<dbReference type="InterPro" id="IPR001343">
    <property type="entry name" value="Hemolysn_Ca-bd"/>
</dbReference>
<keyword evidence="2" id="KW-0964">Secreted</keyword>
<reference evidence="4 5" key="1">
    <citation type="journal article" date="2019" name="Microorganisms">
        <title>Genome Insights into the Novel Species Microvirga brassicacearum, a Rapeseed Endophyte with Biotechnological Potential.</title>
        <authorList>
            <person name="Jimenez-Gomez A."/>
            <person name="Saati-Santamaria Z."/>
            <person name="Igual J.M."/>
            <person name="Rivas R."/>
            <person name="Mateos P.F."/>
            <person name="Garcia-Fraile P."/>
        </authorList>
    </citation>
    <scope>NUCLEOTIDE SEQUENCE [LARGE SCALE GENOMIC DNA]</scope>
    <source>
        <strain evidence="4 5">CDVBN77</strain>
    </source>
</reference>
<dbReference type="GO" id="GO:0005509">
    <property type="term" value="F:calcium ion binding"/>
    <property type="evidence" value="ECO:0007669"/>
    <property type="project" value="InterPro"/>
</dbReference>
<evidence type="ECO:0000256" key="1">
    <source>
        <dbReference type="ARBA" id="ARBA00004613"/>
    </source>
</evidence>
<evidence type="ECO:0000313" key="4">
    <source>
        <dbReference type="EMBL" id="KAB0265646.1"/>
    </source>
</evidence>